<name>A0ABR4Q6Z8_9CEST</name>
<proteinExistence type="predicted"/>
<evidence type="ECO:0000313" key="3">
    <source>
        <dbReference type="EMBL" id="KAL5105206.1"/>
    </source>
</evidence>
<dbReference type="EMBL" id="JAKROA010000009">
    <property type="protein sequence ID" value="KAL5105206.1"/>
    <property type="molecule type" value="Genomic_DNA"/>
</dbReference>
<reference evidence="2" key="2">
    <citation type="submission" date="2024-12" db="EMBL/GenBank/DDBJ databases">
        <authorList>
            <person name="Estrada K."/>
            <person name="Bobes R.J."/>
            <person name="Sanchez-Flores A."/>
            <person name="Laclette J.P."/>
        </authorList>
    </citation>
    <scope>NUCLEOTIDE SEQUENCE</scope>
    <source>
        <strain evidence="2">WFUcys</strain>
        <tissue evidence="2">Peritoneal cavity of infected mice</tissue>
    </source>
</reference>
<evidence type="ECO:0000256" key="1">
    <source>
        <dbReference type="SAM" id="MobiDB-lite"/>
    </source>
</evidence>
<gene>
    <name evidence="2" type="ORF">TcWFU_003246</name>
    <name evidence="3" type="ORF">TcWFU_005454</name>
</gene>
<keyword evidence="4" id="KW-1185">Reference proteome</keyword>
<comment type="caution">
    <text evidence="2">The sequence shown here is derived from an EMBL/GenBank/DDBJ whole genome shotgun (WGS) entry which is preliminary data.</text>
</comment>
<protein>
    <submittedName>
        <fullName evidence="2">Uncharacterized protein</fullName>
    </submittedName>
</protein>
<evidence type="ECO:0000313" key="2">
    <source>
        <dbReference type="EMBL" id="KAL5105143.1"/>
    </source>
</evidence>
<organism evidence="2 4">
    <name type="scientific">Taenia crassiceps</name>
    <dbReference type="NCBI Taxonomy" id="6207"/>
    <lineage>
        <taxon>Eukaryota</taxon>
        <taxon>Metazoa</taxon>
        <taxon>Spiralia</taxon>
        <taxon>Lophotrochozoa</taxon>
        <taxon>Platyhelminthes</taxon>
        <taxon>Cestoda</taxon>
        <taxon>Eucestoda</taxon>
        <taxon>Cyclophyllidea</taxon>
        <taxon>Taeniidae</taxon>
        <taxon>Taenia</taxon>
    </lineage>
</organism>
<reference evidence="2 4" key="1">
    <citation type="journal article" date="2022" name="Front. Cell. Infect. Microbiol.">
        <title>The Genomes of Two Strains of Taenia crassiceps the Animal Model for the Study of Human Cysticercosis.</title>
        <authorList>
            <person name="Bobes R.J."/>
            <person name="Estrada K."/>
            <person name="Rios-Valencia D.G."/>
            <person name="Calderon-Gallegos A."/>
            <person name="de la Torre P."/>
            <person name="Carrero J.C."/>
            <person name="Sanchez-Flores A."/>
            <person name="Laclette J.P."/>
        </authorList>
    </citation>
    <scope>NUCLEOTIDE SEQUENCE [LARGE SCALE GENOMIC DNA]</scope>
    <source>
        <strain evidence="2">WFUcys</strain>
    </source>
</reference>
<evidence type="ECO:0000313" key="4">
    <source>
        <dbReference type="Proteomes" id="UP001651158"/>
    </source>
</evidence>
<dbReference type="Proteomes" id="UP001651158">
    <property type="component" value="Unassembled WGS sequence"/>
</dbReference>
<sequence>MCASHARVNSALRLVNCTKTTVPKATLENEIESFAGKNLPAPVVNVTLRPLATYLYIACCYGDLPEVCVSPHKGVGADVGLPIRLMHDGFWVGVCCHRRRNSRVDLACWLEVNESFASAPREHQENHVTGDGTLCETQQRTTSSQPPRPRRRTS</sequence>
<feature type="region of interest" description="Disordered" evidence="1">
    <location>
        <begin position="120"/>
        <end position="154"/>
    </location>
</feature>
<accession>A0ABR4Q6Z8</accession>
<dbReference type="EMBL" id="JAKROA010000009">
    <property type="protein sequence ID" value="KAL5105143.1"/>
    <property type="molecule type" value="Genomic_DNA"/>
</dbReference>